<organism evidence="1 2">
    <name type="scientific">Dreissena polymorpha</name>
    <name type="common">Zebra mussel</name>
    <name type="synonym">Mytilus polymorpha</name>
    <dbReference type="NCBI Taxonomy" id="45954"/>
    <lineage>
        <taxon>Eukaryota</taxon>
        <taxon>Metazoa</taxon>
        <taxon>Spiralia</taxon>
        <taxon>Lophotrochozoa</taxon>
        <taxon>Mollusca</taxon>
        <taxon>Bivalvia</taxon>
        <taxon>Autobranchia</taxon>
        <taxon>Heteroconchia</taxon>
        <taxon>Euheterodonta</taxon>
        <taxon>Imparidentia</taxon>
        <taxon>Neoheterodontei</taxon>
        <taxon>Myida</taxon>
        <taxon>Dreissenoidea</taxon>
        <taxon>Dreissenidae</taxon>
        <taxon>Dreissena</taxon>
    </lineage>
</organism>
<dbReference type="EMBL" id="JAIWYP010000009">
    <property type="protein sequence ID" value="KAH3775100.1"/>
    <property type="molecule type" value="Genomic_DNA"/>
</dbReference>
<gene>
    <name evidence="1" type="ORF">DPMN_176497</name>
</gene>
<name>A0A9D4II49_DREPO</name>
<dbReference type="Proteomes" id="UP000828390">
    <property type="component" value="Unassembled WGS sequence"/>
</dbReference>
<evidence type="ECO:0000313" key="2">
    <source>
        <dbReference type="Proteomes" id="UP000828390"/>
    </source>
</evidence>
<dbReference type="AlphaFoldDB" id="A0A9D4II49"/>
<keyword evidence="2" id="KW-1185">Reference proteome</keyword>
<accession>A0A9D4II49</accession>
<reference evidence="1" key="1">
    <citation type="journal article" date="2019" name="bioRxiv">
        <title>The Genome of the Zebra Mussel, Dreissena polymorpha: A Resource for Invasive Species Research.</title>
        <authorList>
            <person name="McCartney M.A."/>
            <person name="Auch B."/>
            <person name="Kono T."/>
            <person name="Mallez S."/>
            <person name="Zhang Y."/>
            <person name="Obille A."/>
            <person name="Becker A."/>
            <person name="Abrahante J.E."/>
            <person name="Garbe J."/>
            <person name="Badalamenti J.P."/>
            <person name="Herman A."/>
            <person name="Mangelson H."/>
            <person name="Liachko I."/>
            <person name="Sullivan S."/>
            <person name="Sone E.D."/>
            <person name="Koren S."/>
            <person name="Silverstein K.A.T."/>
            <person name="Beckman K.B."/>
            <person name="Gohl D.M."/>
        </authorList>
    </citation>
    <scope>NUCLEOTIDE SEQUENCE</scope>
    <source>
        <strain evidence="1">Duluth1</strain>
        <tissue evidence="1">Whole animal</tissue>
    </source>
</reference>
<protein>
    <submittedName>
        <fullName evidence="1">Uncharacterized protein</fullName>
    </submittedName>
</protein>
<sequence>MNELTRNGAAGANAYPHAASYHVFKFQGSSDNSEGGNSGQDRQTIRQFWVGVAYVGGP</sequence>
<proteinExistence type="predicted"/>
<comment type="caution">
    <text evidence="1">The sequence shown here is derived from an EMBL/GenBank/DDBJ whole genome shotgun (WGS) entry which is preliminary data.</text>
</comment>
<evidence type="ECO:0000313" key="1">
    <source>
        <dbReference type="EMBL" id="KAH3775100.1"/>
    </source>
</evidence>
<reference evidence="1" key="2">
    <citation type="submission" date="2020-11" db="EMBL/GenBank/DDBJ databases">
        <authorList>
            <person name="McCartney M.A."/>
            <person name="Auch B."/>
            <person name="Kono T."/>
            <person name="Mallez S."/>
            <person name="Becker A."/>
            <person name="Gohl D.M."/>
            <person name="Silverstein K.A.T."/>
            <person name="Koren S."/>
            <person name="Bechman K.B."/>
            <person name="Herman A."/>
            <person name="Abrahante J.E."/>
            <person name="Garbe J."/>
        </authorList>
    </citation>
    <scope>NUCLEOTIDE SEQUENCE</scope>
    <source>
        <strain evidence="1">Duluth1</strain>
        <tissue evidence="1">Whole animal</tissue>
    </source>
</reference>